<dbReference type="InterPro" id="IPR016169">
    <property type="entry name" value="FAD-bd_PCMH_sub2"/>
</dbReference>
<evidence type="ECO:0000313" key="20">
    <source>
        <dbReference type="Proteomes" id="UP001500822"/>
    </source>
</evidence>
<dbReference type="SUPFAM" id="SSF56194">
    <property type="entry name" value="Uridine diphospho-N-Acetylenolpyruvylglucosamine reductase, MurB, C-terminal domain"/>
    <property type="match status" value="1"/>
</dbReference>
<dbReference type="Gene3D" id="3.30.465.10">
    <property type="match status" value="1"/>
</dbReference>
<keyword evidence="7 17" id="KW-0132">Cell division</keyword>
<dbReference type="PANTHER" id="PTHR21071:SF4">
    <property type="entry name" value="UDP-N-ACETYLENOLPYRUVOYLGLUCOSAMINE REDUCTASE"/>
    <property type="match status" value="1"/>
</dbReference>
<dbReference type="InterPro" id="IPR003170">
    <property type="entry name" value="MurB"/>
</dbReference>
<keyword evidence="12 17" id="KW-0573">Peptidoglycan synthesis</keyword>
<keyword evidence="20" id="KW-1185">Reference proteome</keyword>
<feature type="domain" description="FAD-binding PCMH-type" evidence="18">
    <location>
        <begin position="13"/>
        <end position="207"/>
    </location>
</feature>
<protein>
    <recommendedName>
        <fullName evidence="17">UDP-N-acetylenolpyruvoylglucosamine reductase</fullName>
        <ecNumber evidence="17">1.3.1.98</ecNumber>
    </recommendedName>
    <alternativeName>
        <fullName evidence="17">UDP-N-acetylmuramate dehydrogenase</fullName>
    </alternativeName>
</protein>
<dbReference type="InterPro" id="IPR016166">
    <property type="entry name" value="FAD-bd_PCMH"/>
</dbReference>
<dbReference type="PROSITE" id="PS51387">
    <property type="entry name" value="FAD_PCMH"/>
    <property type="match status" value="1"/>
</dbReference>
<evidence type="ECO:0000313" key="19">
    <source>
        <dbReference type="EMBL" id="GAA4758674.1"/>
    </source>
</evidence>
<dbReference type="HAMAP" id="MF_00037">
    <property type="entry name" value="MurB"/>
    <property type="match status" value="1"/>
</dbReference>
<evidence type="ECO:0000256" key="10">
    <source>
        <dbReference type="ARBA" id="ARBA00022857"/>
    </source>
</evidence>
<reference evidence="20" key="1">
    <citation type="journal article" date="2019" name="Int. J. Syst. Evol. Microbiol.">
        <title>The Global Catalogue of Microorganisms (GCM) 10K type strain sequencing project: providing services to taxonomists for standard genome sequencing and annotation.</title>
        <authorList>
            <consortium name="The Broad Institute Genomics Platform"/>
            <consortium name="The Broad Institute Genome Sequencing Center for Infectious Disease"/>
            <person name="Wu L."/>
            <person name="Ma J."/>
        </authorList>
    </citation>
    <scope>NUCLEOTIDE SEQUENCE [LARGE SCALE GENOMIC DNA]</scope>
    <source>
        <strain evidence="20">JCM 18077</strain>
    </source>
</reference>
<comment type="function">
    <text evidence="2 17">Cell wall formation.</text>
</comment>
<keyword evidence="9 17" id="KW-0274">FAD</keyword>
<evidence type="ECO:0000259" key="18">
    <source>
        <dbReference type="PROSITE" id="PS51387"/>
    </source>
</evidence>
<evidence type="ECO:0000256" key="15">
    <source>
        <dbReference type="ARBA" id="ARBA00023316"/>
    </source>
</evidence>
<feature type="active site" description="Proton donor" evidence="17">
    <location>
        <position position="234"/>
    </location>
</feature>
<dbReference type="InterPro" id="IPR036318">
    <property type="entry name" value="FAD-bd_PCMH-like_sf"/>
</dbReference>
<evidence type="ECO:0000256" key="14">
    <source>
        <dbReference type="ARBA" id="ARBA00023306"/>
    </source>
</evidence>
<dbReference type="SUPFAM" id="SSF56176">
    <property type="entry name" value="FAD-binding/transporter-associated domain-like"/>
    <property type="match status" value="1"/>
</dbReference>
<keyword evidence="14 17" id="KW-0131">Cell cycle</keyword>
<evidence type="ECO:0000256" key="4">
    <source>
        <dbReference type="ARBA" id="ARBA00004752"/>
    </source>
</evidence>
<keyword evidence="8 17" id="KW-0285">Flavoprotein</keyword>
<evidence type="ECO:0000256" key="8">
    <source>
        <dbReference type="ARBA" id="ARBA00022630"/>
    </source>
</evidence>
<comment type="caution">
    <text evidence="17">Lacks conserved residue(s) required for the propagation of feature annotation.</text>
</comment>
<dbReference type="InterPro" id="IPR006094">
    <property type="entry name" value="Oxid_FAD_bind_N"/>
</dbReference>
<keyword evidence="15 17" id="KW-0961">Cell wall biogenesis/degradation</keyword>
<evidence type="ECO:0000256" key="9">
    <source>
        <dbReference type="ARBA" id="ARBA00022827"/>
    </source>
</evidence>
<feature type="active site" evidence="17">
    <location>
        <position position="329"/>
    </location>
</feature>
<dbReference type="Pfam" id="PF02873">
    <property type="entry name" value="MurB_C"/>
    <property type="match status" value="1"/>
</dbReference>
<dbReference type="RefSeq" id="WP_345314417.1">
    <property type="nucleotide sequence ID" value="NZ_BAABIE010000025.1"/>
</dbReference>
<evidence type="ECO:0000256" key="6">
    <source>
        <dbReference type="ARBA" id="ARBA00022490"/>
    </source>
</evidence>
<keyword evidence="6 17" id="KW-0963">Cytoplasm</keyword>
<evidence type="ECO:0000256" key="16">
    <source>
        <dbReference type="ARBA" id="ARBA00048914"/>
    </source>
</evidence>
<dbReference type="Gene3D" id="3.90.78.10">
    <property type="entry name" value="UDP-N-acetylenolpyruvoylglucosamine reductase, C-terminal domain"/>
    <property type="match status" value="1"/>
</dbReference>
<dbReference type="NCBIfam" id="NF010478">
    <property type="entry name" value="PRK13903.1"/>
    <property type="match status" value="1"/>
</dbReference>
<evidence type="ECO:0000256" key="11">
    <source>
        <dbReference type="ARBA" id="ARBA00022960"/>
    </source>
</evidence>
<comment type="caution">
    <text evidence="19">The sequence shown here is derived from an EMBL/GenBank/DDBJ whole genome shotgun (WGS) entry which is preliminary data.</text>
</comment>
<evidence type="ECO:0000256" key="3">
    <source>
        <dbReference type="ARBA" id="ARBA00004496"/>
    </source>
</evidence>
<dbReference type="EC" id="1.3.1.98" evidence="17"/>
<dbReference type="Gene3D" id="3.30.43.10">
    <property type="entry name" value="Uridine Diphospho-n-acetylenolpyruvylglucosamine Reductase, domain 2"/>
    <property type="match status" value="1"/>
</dbReference>
<dbReference type="EMBL" id="BAABIE010000025">
    <property type="protein sequence ID" value="GAA4758674.1"/>
    <property type="molecule type" value="Genomic_DNA"/>
</dbReference>
<dbReference type="InterPro" id="IPR036635">
    <property type="entry name" value="MurB_C_sf"/>
</dbReference>
<keyword evidence="13 17" id="KW-0560">Oxidoreductase</keyword>
<sequence length="344" mass="36725">MTITFAELTTMRVGGPVDDYVPVEETAELIDVVRHFDAAETPLMIIGDGSNLVVGDIGFRGAVIHVQTSGISVSGDRVSVEAGTLWDSVVAATIDNGLAGLEPLSGIPGSTGATPVQNVGAYGALMSTFLTHVRAFDRTTGTVVDIPVEDCGFGSHRKSLFKRNPRYVVLSVSFELPRDELSQPISYAGLAQRLGVELGERVRVAELREAVLSLRRERAMLLDPADHDTWSVGSFFVNPVLDEVPQQASECPTYPDVAGTKLPAAWLIENAGFPRGYGAEWGNGRVRLSGRHTLAVTNRGGATTSDVMAFAAHIRDGVESAFGVRLGPECDLINCSFDDPPTDV</sequence>
<gene>
    <name evidence="17" type="primary">murB</name>
    <name evidence="19" type="ORF">GCM10023217_33950</name>
</gene>
<evidence type="ECO:0000256" key="17">
    <source>
        <dbReference type="HAMAP-Rule" id="MF_00037"/>
    </source>
</evidence>
<comment type="cofactor">
    <cofactor evidence="1 17">
        <name>FAD</name>
        <dbReference type="ChEBI" id="CHEBI:57692"/>
    </cofactor>
</comment>
<comment type="catalytic activity">
    <reaction evidence="16 17">
        <text>UDP-N-acetyl-alpha-D-muramate + NADP(+) = UDP-N-acetyl-3-O-(1-carboxyvinyl)-alpha-D-glucosamine + NADPH + H(+)</text>
        <dbReference type="Rhea" id="RHEA:12248"/>
        <dbReference type="ChEBI" id="CHEBI:15378"/>
        <dbReference type="ChEBI" id="CHEBI:57783"/>
        <dbReference type="ChEBI" id="CHEBI:58349"/>
        <dbReference type="ChEBI" id="CHEBI:68483"/>
        <dbReference type="ChEBI" id="CHEBI:70757"/>
        <dbReference type="EC" id="1.3.1.98"/>
    </reaction>
</comment>
<evidence type="ECO:0000256" key="5">
    <source>
        <dbReference type="ARBA" id="ARBA00010485"/>
    </source>
</evidence>
<keyword evidence="11 17" id="KW-0133">Cell shape</keyword>
<dbReference type="InterPro" id="IPR011601">
    <property type="entry name" value="MurB_C"/>
</dbReference>
<comment type="pathway">
    <text evidence="4 17">Cell wall biogenesis; peptidoglycan biosynthesis.</text>
</comment>
<dbReference type="InterPro" id="IPR016167">
    <property type="entry name" value="FAD-bd_PCMH_sub1"/>
</dbReference>
<evidence type="ECO:0000256" key="13">
    <source>
        <dbReference type="ARBA" id="ARBA00023002"/>
    </source>
</evidence>
<dbReference type="PANTHER" id="PTHR21071">
    <property type="entry name" value="UDP-N-ACETYLENOLPYRUVOYLGLUCOSAMINE REDUCTASE"/>
    <property type="match status" value="1"/>
</dbReference>
<keyword evidence="10 17" id="KW-0521">NADP</keyword>
<dbReference type="Pfam" id="PF01565">
    <property type="entry name" value="FAD_binding_4"/>
    <property type="match status" value="1"/>
</dbReference>
<organism evidence="19 20">
    <name type="scientific">Gordonia alkaliphila</name>
    <dbReference type="NCBI Taxonomy" id="1053547"/>
    <lineage>
        <taxon>Bacteria</taxon>
        <taxon>Bacillati</taxon>
        <taxon>Actinomycetota</taxon>
        <taxon>Actinomycetes</taxon>
        <taxon>Mycobacteriales</taxon>
        <taxon>Gordoniaceae</taxon>
        <taxon>Gordonia</taxon>
    </lineage>
</organism>
<comment type="subcellular location">
    <subcellularLocation>
        <location evidence="3 17">Cytoplasm</location>
    </subcellularLocation>
</comment>
<evidence type="ECO:0000256" key="12">
    <source>
        <dbReference type="ARBA" id="ARBA00022984"/>
    </source>
</evidence>
<name>A0ABP8ZL76_9ACTN</name>
<accession>A0ABP8ZL76</accession>
<comment type="similarity">
    <text evidence="5 17">Belongs to the MurB family.</text>
</comment>
<evidence type="ECO:0000256" key="2">
    <source>
        <dbReference type="ARBA" id="ARBA00003921"/>
    </source>
</evidence>
<proteinExistence type="inferred from homology"/>
<evidence type="ECO:0000256" key="7">
    <source>
        <dbReference type="ARBA" id="ARBA00022618"/>
    </source>
</evidence>
<dbReference type="Proteomes" id="UP001500822">
    <property type="component" value="Unassembled WGS sequence"/>
</dbReference>
<evidence type="ECO:0000256" key="1">
    <source>
        <dbReference type="ARBA" id="ARBA00001974"/>
    </source>
</evidence>